<keyword evidence="1" id="KW-0812">Transmembrane</keyword>
<name>A0A914KZ47_MELIC</name>
<dbReference type="InterPro" id="IPR008075">
    <property type="entry name" value="LIMR"/>
</dbReference>
<evidence type="ECO:0000313" key="3">
    <source>
        <dbReference type="WBParaSite" id="Minc3s00186g07075"/>
    </source>
</evidence>
<organism evidence="2 3">
    <name type="scientific">Meloidogyne incognita</name>
    <name type="common">Southern root-knot nematode worm</name>
    <name type="synonym">Oxyuris incognita</name>
    <dbReference type="NCBI Taxonomy" id="6306"/>
    <lineage>
        <taxon>Eukaryota</taxon>
        <taxon>Metazoa</taxon>
        <taxon>Ecdysozoa</taxon>
        <taxon>Nematoda</taxon>
        <taxon>Chromadorea</taxon>
        <taxon>Rhabditida</taxon>
        <taxon>Tylenchina</taxon>
        <taxon>Tylenchomorpha</taxon>
        <taxon>Tylenchoidea</taxon>
        <taxon>Meloidogynidae</taxon>
        <taxon>Meloidogyninae</taxon>
        <taxon>Meloidogyne</taxon>
        <taxon>Meloidogyne incognita group</taxon>
    </lineage>
</organism>
<dbReference type="WBParaSite" id="Minc3s00186g07075">
    <property type="protein sequence ID" value="Minc3s00186g07075"/>
    <property type="gene ID" value="Minc3s00186g07075"/>
</dbReference>
<feature type="transmembrane region" description="Helical" evidence="1">
    <location>
        <begin position="6"/>
        <end position="30"/>
    </location>
</feature>
<dbReference type="Proteomes" id="UP000887563">
    <property type="component" value="Unplaced"/>
</dbReference>
<feature type="transmembrane region" description="Helical" evidence="1">
    <location>
        <begin position="276"/>
        <end position="296"/>
    </location>
</feature>
<feature type="transmembrane region" description="Helical" evidence="1">
    <location>
        <begin position="237"/>
        <end position="264"/>
    </location>
</feature>
<dbReference type="InterPro" id="IPR007369">
    <property type="entry name" value="Peptidase_A22B_SPP"/>
</dbReference>
<feature type="transmembrane region" description="Helical" evidence="1">
    <location>
        <begin position="108"/>
        <end position="126"/>
    </location>
</feature>
<keyword evidence="1" id="KW-0472">Membrane</keyword>
<dbReference type="GO" id="GO:0042500">
    <property type="term" value="F:aspartic endopeptidase activity, intramembrane cleaving"/>
    <property type="evidence" value="ECO:0007669"/>
    <property type="project" value="InterPro"/>
</dbReference>
<reference evidence="3" key="1">
    <citation type="submission" date="2022-11" db="UniProtKB">
        <authorList>
            <consortium name="WormBaseParasite"/>
        </authorList>
    </citation>
    <scope>IDENTIFICATION</scope>
</reference>
<dbReference type="Pfam" id="PF04258">
    <property type="entry name" value="Peptidase_A22B"/>
    <property type="match status" value="1"/>
</dbReference>
<feature type="transmembrane region" description="Helical" evidence="1">
    <location>
        <begin position="83"/>
        <end position="102"/>
    </location>
</feature>
<dbReference type="GO" id="GO:0007165">
    <property type="term" value="P:signal transduction"/>
    <property type="evidence" value="ECO:0007669"/>
    <property type="project" value="TreeGrafter"/>
</dbReference>
<feature type="transmembrane region" description="Helical" evidence="1">
    <location>
        <begin position="138"/>
        <end position="158"/>
    </location>
</feature>
<dbReference type="AlphaFoldDB" id="A0A914KZ47"/>
<keyword evidence="1" id="KW-1133">Transmembrane helix</keyword>
<dbReference type="GO" id="GO:0004888">
    <property type="term" value="F:transmembrane signaling receptor activity"/>
    <property type="evidence" value="ECO:0007669"/>
    <property type="project" value="TreeGrafter"/>
</dbReference>
<feature type="transmembrane region" description="Helical" evidence="1">
    <location>
        <begin position="316"/>
        <end position="339"/>
    </location>
</feature>
<sequence>MLVNGFNFFLIFLGSIAIKSCVYAIFQYLLNGYEYEMFSLRQIFFCFNKRREELNNQQNIQNSSNSLQQQQNSSKKSFLANPFKLFSTLSFILSLSICLYWFHIRNTYYAFYLLDFINITICIYAIRFSRIRSLRLITFFLLAFFVYDLFMVFGTRLLTSDGCSVMLQVVTGTDCQPTRLPEGEFQPVAPIDIKTKIPEKVISILMVICNTLQLLFGFRHLPAYVQYVEEYRHTLGIFGAIIEVTIILYIMLSSLIGLYSIPFIKRIYPHRGKTSLTSIIINCMLISILSAALPILVRTLGITTFDLLSGYGRINWISNLSLVLSYNILFAGASIYCIIYKFTGPVRRELIRRYFYYLWK</sequence>
<protein>
    <submittedName>
        <fullName evidence="3">G_PROTEIN_RECEP_F1_2 domain-containing protein</fullName>
    </submittedName>
</protein>
<accession>A0A914KZ47</accession>
<keyword evidence="2" id="KW-1185">Reference proteome</keyword>
<dbReference type="PANTHER" id="PTHR12625">
    <property type="entry name" value="LIPOCALIN-1 INTERACTING MEMBRANE RECEPTOR LIMR"/>
    <property type="match status" value="1"/>
</dbReference>
<proteinExistence type="predicted"/>
<evidence type="ECO:0000256" key="1">
    <source>
        <dbReference type="SAM" id="Phobius"/>
    </source>
</evidence>
<dbReference type="PANTHER" id="PTHR12625:SF0">
    <property type="entry name" value="PROTEIN LILIPOD"/>
    <property type="match status" value="1"/>
</dbReference>
<evidence type="ECO:0000313" key="2">
    <source>
        <dbReference type="Proteomes" id="UP000887563"/>
    </source>
</evidence>
<dbReference type="GO" id="GO:0005886">
    <property type="term" value="C:plasma membrane"/>
    <property type="evidence" value="ECO:0007669"/>
    <property type="project" value="TreeGrafter"/>
</dbReference>